<dbReference type="EMBL" id="RJPJ01000006">
    <property type="protein sequence ID" value="RSJ67142.1"/>
    <property type="molecule type" value="Genomic_DNA"/>
</dbReference>
<gene>
    <name evidence="2" type="ORF">D8802_05480</name>
</gene>
<feature type="transmembrane region" description="Helical" evidence="1">
    <location>
        <begin position="12"/>
        <end position="35"/>
    </location>
</feature>
<keyword evidence="1" id="KW-0812">Transmembrane</keyword>
<evidence type="ECO:0000313" key="2">
    <source>
        <dbReference type="EMBL" id="RSJ67142.1"/>
    </source>
</evidence>
<evidence type="ECO:0000256" key="1">
    <source>
        <dbReference type="SAM" id="Phobius"/>
    </source>
</evidence>
<evidence type="ECO:0000313" key="3">
    <source>
        <dbReference type="Proteomes" id="UP000280182"/>
    </source>
</evidence>
<accession>A0A3R9KF71</accession>
<sequence>MKKLNNKNKKHIVAGQFCALSPYGLAGMIAGIGFFCWS</sequence>
<protein>
    <submittedName>
        <fullName evidence="2">Uncharacterized protein</fullName>
    </submittedName>
</protein>
<organism evidence="2 3">
    <name type="scientific">Streptococcus oralis</name>
    <dbReference type="NCBI Taxonomy" id="1303"/>
    <lineage>
        <taxon>Bacteria</taxon>
        <taxon>Bacillati</taxon>
        <taxon>Bacillota</taxon>
        <taxon>Bacilli</taxon>
        <taxon>Lactobacillales</taxon>
        <taxon>Streptococcaceae</taxon>
        <taxon>Streptococcus</taxon>
    </lineage>
</organism>
<dbReference type="AlphaFoldDB" id="A0A3R9KF71"/>
<keyword evidence="1" id="KW-1133">Transmembrane helix</keyword>
<dbReference type="Proteomes" id="UP000280182">
    <property type="component" value="Unassembled WGS sequence"/>
</dbReference>
<keyword evidence="1" id="KW-0472">Membrane</keyword>
<proteinExistence type="predicted"/>
<comment type="caution">
    <text evidence="2">The sequence shown here is derived from an EMBL/GenBank/DDBJ whole genome shotgun (WGS) entry which is preliminary data.</text>
</comment>
<name>A0A3R9KF71_STROR</name>
<reference evidence="2 3" key="1">
    <citation type="submission" date="2018-11" db="EMBL/GenBank/DDBJ databases">
        <title>Species Designations Belie Phenotypic and Genotypic Heterogeneity in Oral Streptococci.</title>
        <authorList>
            <person name="Velsko I."/>
        </authorList>
    </citation>
    <scope>NUCLEOTIDE SEQUENCE [LARGE SCALE GENOMIC DNA]</scope>
    <source>
        <strain evidence="2 3">BCC12</strain>
    </source>
</reference>